<sequence length="209" mass="24197">MKIPFLIGIGIIPGVTVAGIVSKYYQPNEVSGRWVFQGIDIRLERNLARKIMQTWGKKMSLKYKEENFPFLEEIYKKIVANYPVKLPGKLHFLRSDEFILNILPTGDAFISSGAIKDLDESGIANVIAHEFSHLKLFHAQEHIGYSRPITLLVAWMSRNNHHTTERLRTYLLNSRYNEQEETEAQELTKAYLAKTKYHETHYNCLRSAN</sequence>
<gene>
    <name evidence="8" type="ORF">BSTOLATCC_MIC17485</name>
</gene>
<evidence type="ECO:0000313" key="9">
    <source>
        <dbReference type="Proteomes" id="UP001162131"/>
    </source>
</evidence>
<evidence type="ECO:0000313" key="8">
    <source>
        <dbReference type="EMBL" id="CAG9316852.1"/>
    </source>
</evidence>
<keyword evidence="1 6" id="KW-0645">Protease</keyword>
<comment type="cofactor">
    <cofactor evidence="6">
        <name>Zn(2+)</name>
        <dbReference type="ChEBI" id="CHEBI:29105"/>
    </cofactor>
    <text evidence="6">Binds 1 zinc ion per subunit.</text>
</comment>
<dbReference type="GO" id="GO:0004222">
    <property type="term" value="F:metalloendopeptidase activity"/>
    <property type="evidence" value="ECO:0007669"/>
    <property type="project" value="InterPro"/>
</dbReference>
<evidence type="ECO:0000259" key="7">
    <source>
        <dbReference type="Pfam" id="PF01435"/>
    </source>
</evidence>
<dbReference type="GO" id="GO:0046872">
    <property type="term" value="F:metal ion binding"/>
    <property type="evidence" value="ECO:0007669"/>
    <property type="project" value="UniProtKB-KW"/>
</dbReference>
<evidence type="ECO:0000256" key="4">
    <source>
        <dbReference type="ARBA" id="ARBA00022833"/>
    </source>
</evidence>
<evidence type="ECO:0000256" key="1">
    <source>
        <dbReference type="ARBA" id="ARBA00022670"/>
    </source>
</evidence>
<comment type="caution">
    <text evidence="8">The sequence shown here is derived from an EMBL/GenBank/DDBJ whole genome shotgun (WGS) entry which is preliminary data.</text>
</comment>
<reference evidence="8" key="1">
    <citation type="submission" date="2021-09" db="EMBL/GenBank/DDBJ databases">
        <authorList>
            <consortium name="AG Swart"/>
            <person name="Singh M."/>
            <person name="Singh A."/>
            <person name="Seah K."/>
            <person name="Emmerich C."/>
        </authorList>
    </citation>
    <scope>NUCLEOTIDE SEQUENCE</scope>
    <source>
        <strain evidence="8">ATCC30299</strain>
    </source>
</reference>
<keyword evidence="2" id="KW-0479">Metal-binding</keyword>
<dbReference type="Proteomes" id="UP001162131">
    <property type="component" value="Unassembled WGS sequence"/>
</dbReference>
<evidence type="ECO:0000256" key="5">
    <source>
        <dbReference type="ARBA" id="ARBA00023049"/>
    </source>
</evidence>
<keyword evidence="4 6" id="KW-0862">Zinc</keyword>
<dbReference type="Pfam" id="PF01435">
    <property type="entry name" value="Peptidase_M48"/>
    <property type="match status" value="1"/>
</dbReference>
<evidence type="ECO:0000256" key="6">
    <source>
        <dbReference type="RuleBase" id="RU003983"/>
    </source>
</evidence>
<protein>
    <recommendedName>
        <fullName evidence="7">Peptidase M48 domain-containing protein</fullName>
    </recommendedName>
</protein>
<dbReference type="AlphaFoldDB" id="A0AAU9ISZ3"/>
<keyword evidence="3 6" id="KW-0378">Hydrolase</keyword>
<keyword evidence="5 6" id="KW-0482">Metalloprotease</keyword>
<proteinExistence type="inferred from homology"/>
<evidence type="ECO:0000256" key="2">
    <source>
        <dbReference type="ARBA" id="ARBA00022723"/>
    </source>
</evidence>
<name>A0AAU9ISZ3_9CILI</name>
<keyword evidence="9" id="KW-1185">Reference proteome</keyword>
<comment type="similarity">
    <text evidence="6">Belongs to the peptidase M48 family.</text>
</comment>
<organism evidence="8 9">
    <name type="scientific">Blepharisma stoltei</name>
    <dbReference type="NCBI Taxonomy" id="1481888"/>
    <lineage>
        <taxon>Eukaryota</taxon>
        <taxon>Sar</taxon>
        <taxon>Alveolata</taxon>
        <taxon>Ciliophora</taxon>
        <taxon>Postciliodesmatophora</taxon>
        <taxon>Heterotrichea</taxon>
        <taxon>Heterotrichida</taxon>
        <taxon>Blepharismidae</taxon>
        <taxon>Blepharisma</taxon>
    </lineage>
</organism>
<dbReference type="InterPro" id="IPR001915">
    <property type="entry name" value="Peptidase_M48"/>
</dbReference>
<accession>A0AAU9ISZ3</accession>
<evidence type="ECO:0000256" key="3">
    <source>
        <dbReference type="ARBA" id="ARBA00022801"/>
    </source>
</evidence>
<dbReference type="GO" id="GO:0006508">
    <property type="term" value="P:proteolysis"/>
    <property type="evidence" value="ECO:0007669"/>
    <property type="project" value="UniProtKB-KW"/>
</dbReference>
<dbReference type="EMBL" id="CAJZBQ010000017">
    <property type="protein sequence ID" value="CAG9316852.1"/>
    <property type="molecule type" value="Genomic_DNA"/>
</dbReference>
<feature type="domain" description="Peptidase M48" evidence="7">
    <location>
        <begin position="73"/>
        <end position="198"/>
    </location>
</feature>